<name>A0A6J4PX24_9ACTN</name>
<feature type="domain" description="HTH merR-type" evidence="1">
    <location>
        <begin position="6"/>
        <end position="54"/>
    </location>
</feature>
<reference evidence="2" key="1">
    <citation type="submission" date="2020-02" db="EMBL/GenBank/DDBJ databases">
        <authorList>
            <person name="Meier V. D."/>
        </authorList>
    </citation>
    <scope>NUCLEOTIDE SEQUENCE</scope>
    <source>
        <strain evidence="2">AVDCRST_MAG37</strain>
    </source>
</reference>
<organism evidence="2">
    <name type="scientific">uncultured Rubrobacteraceae bacterium</name>
    <dbReference type="NCBI Taxonomy" id="349277"/>
    <lineage>
        <taxon>Bacteria</taxon>
        <taxon>Bacillati</taxon>
        <taxon>Actinomycetota</taxon>
        <taxon>Rubrobacteria</taxon>
        <taxon>Rubrobacterales</taxon>
        <taxon>Rubrobacteraceae</taxon>
        <taxon>environmental samples</taxon>
    </lineage>
</organism>
<dbReference type="GO" id="GO:0003677">
    <property type="term" value="F:DNA binding"/>
    <property type="evidence" value="ECO:0007669"/>
    <property type="project" value="InterPro"/>
</dbReference>
<dbReference type="InterPro" id="IPR009061">
    <property type="entry name" value="DNA-bd_dom_put_sf"/>
</dbReference>
<dbReference type="EMBL" id="CADCVD010000017">
    <property type="protein sequence ID" value="CAA9426609.1"/>
    <property type="molecule type" value="Genomic_DNA"/>
</dbReference>
<gene>
    <name evidence="2" type="ORF">AVDCRST_MAG37-311</name>
</gene>
<dbReference type="AlphaFoldDB" id="A0A6J4PX24"/>
<dbReference type="SUPFAM" id="SSF46955">
    <property type="entry name" value="Putative DNA-binding domain"/>
    <property type="match status" value="1"/>
</dbReference>
<proteinExistence type="predicted"/>
<dbReference type="Pfam" id="PF13411">
    <property type="entry name" value="MerR_1"/>
    <property type="match status" value="1"/>
</dbReference>
<protein>
    <recommendedName>
        <fullName evidence="1">HTH merR-type domain-containing protein</fullName>
    </recommendedName>
</protein>
<dbReference type="InterPro" id="IPR000551">
    <property type="entry name" value="MerR-type_HTH_dom"/>
</dbReference>
<sequence length="77" mass="8625">MDSTIYRISNVANRLGVSAQYLRMLERQGRVPQVAYDRAGRFYTEADIALLRAIGVGSRPDRLKRAEEVGKAAVLDE</sequence>
<accession>A0A6J4PX24</accession>
<dbReference type="GO" id="GO:0006355">
    <property type="term" value="P:regulation of DNA-templated transcription"/>
    <property type="evidence" value="ECO:0007669"/>
    <property type="project" value="InterPro"/>
</dbReference>
<dbReference type="Gene3D" id="1.10.1660.10">
    <property type="match status" value="1"/>
</dbReference>
<evidence type="ECO:0000313" key="2">
    <source>
        <dbReference type="EMBL" id="CAA9426609.1"/>
    </source>
</evidence>
<evidence type="ECO:0000259" key="1">
    <source>
        <dbReference type="Pfam" id="PF13411"/>
    </source>
</evidence>